<dbReference type="Gene3D" id="3.30.63.10">
    <property type="entry name" value="Guanylate Kinase phosphate binding domain"/>
    <property type="match status" value="1"/>
</dbReference>
<name>A0A381S3E6_9ZZZZ</name>
<evidence type="ECO:0000256" key="3">
    <source>
        <dbReference type="ARBA" id="ARBA00022777"/>
    </source>
</evidence>
<dbReference type="Gene3D" id="3.40.50.300">
    <property type="entry name" value="P-loop containing nucleotide triphosphate hydrolases"/>
    <property type="match status" value="1"/>
</dbReference>
<evidence type="ECO:0000256" key="1">
    <source>
        <dbReference type="ARBA" id="ARBA00005790"/>
    </source>
</evidence>
<dbReference type="Pfam" id="PF00625">
    <property type="entry name" value="Guanylate_kin"/>
    <property type="match status" value="1"/>
</dbReference>
<dbReference type="GO" id="GO:0005829">
    <property type="term" value="C:cytosol"/>
    <property type="evidence" value="ECO:0007669"/>
    <property type="project" value="TreeGrafter"/>
</dbReference>
<dbReference type="PANTHER" id="PTHR23117">
    <property type="entry name" value="GUANYLATE KINASE-RELATED"/>
    <property type="match status" value="1"/>
</dbReference>
<accession>A0A381S3E6</accession>
<evidence type="ECO:0000256" key="2">
    <source>
        <dbReference type="ARBA" id="ARBA00022679"/>
    </source>
</evidence>
<gene>
    <name evidence="5" type="ORF">METZ01_LOCUS50813</name>
</gene>
<dbReference type="GO" id="GO:0004385">
    <property type="term" value="F:GMP kinase activity"/>
    <property type="evidence" value="ECO:0007669"/>
    <property type="project" value="TreeGrafter"/>
</dbReference>
<protein>
    <recommendedName>
        <fullName evidence="4">Guanylate kinase-like domain-containing protein</fullName>
    </recommendedName>
</protein>
<dbReference type="PANTHER" id="PTHR23117:SF13">
    <property type="entry name" value="GUANYLATE KINASE"/>
    <property type="match status" value="1"/>
</dbReference>
<dbReference type="SMART" id="SM00072">
    <property type="entry name" value="GuKc"/>
    <property type="match status" value="1"/>
</dbReference>
<proteinExistence type="inferred from homology"/>
<dbReference type="PROSITE" id="PS50052">
    <property type="entry name" value="GUANYLATE_KINASE_2"/>
    <property type="match status" value="1"/>
</dbReference>
<dbReference type="InterPro" id="IPR027417">
    <property type="entry name" value="P-loop_NTPase"/>
</dbReference>
<evidence type="ECO:0000259" key="4">
    <source>
        <dbReference type="PROSITE" id="PS50052"/>
    </source>
</evidence>
<dbReference type="SUPFAM" id="SSF52540">
    <property type="entry name" value="P-loop containing nucleoside triphosphate hydrolases"/>
    <property type="match status" value="1"/>
</dbReference>
<evidence type="ECO:0000313" key="5">
    <source>
        <dbReference type="EMBL" id="SUZ97959.1"/>
    </source>
</evidence>
<dbReference type="InterPro" id="IPR008145">
    <property type="entry name" value="GK/Ca_channel_bsu"/>
</dbReference>
<dbReference type="EMBL" id="UINC01002557">
    <property type="protein sequence ID" value="SUZ97959.1"/>
    <property type="molecule type" value="Genomic_DNA"/>
</dbReference>
<organism evidence="5">
    <name type="scientific">marine metagenome</name>
    <dbReference type="NCBI Taxonomy" id="408172"/>
    <lineage>
        <taxon>unclassified sequences</taxon>
        <taxon>metagenomes</taxon>
        <taxon>ecological metagenomes</taxon>
    </lineage>
</organism>
<feature type="domain" description="Guanylate kinase-like" evidence="4">
    <location>
        <begin position="1"/>
        <end position="171"/>
    </location>
</feature>
<keyword evidence="3" id="KW-0418">Kinase</keyword>
<dbReference type="AlphaFoldDB" id="A0A381S3E6"/>
<sequence length="175" mass="19018">MLLVLSGPGGAGKGAIAEALVAGDPDLNLSRSWTTRPRRVDDAPDAYVFVDRGTFIAKREAGGFLEWNEFLGELYGTPMPDDRGDLLLEIDVAGGRQVLERRPDTLLVFVEAPDDEELRRRLLGRGETPERAEARIAEAARERAEAVSLGYDTVVNDDLDRAVAAIAGMLAESRP</sequence>
<comment type="similarity">
    <text evidence="1">Belongs to the guanylate kinase family.</text>
</comment>
<dbReference type="CDD" id="cd00071">
    <property type="entry name" value="GMPK"/>
    <property type="match status" value="1"/>
</dbReference>
<dbReference type="InterPro" id="IPR008144">
    <property type="entry name" value="Guanylate_kin-like_dom"/>
</dbReference>
<reference evidence="5" key="1">
    <citation type="submission" date="2018-05" db="EMBL/GenBank/DDBJ databases">
        <authorList>
            <person name="Lanie J.A."/>
            <person name="Ng W.-L."/>
            <person name="Kazmierczak K.M."/>
            <person name="Andrzejewski T.M."/>
            <person name="Davidsen T.M."/>
            <person name="Wayne K.J."/>
            <person name="Tettelin H."/>
            <person name="Glass J.I."/>
            <person name="Rusch D."/>
            <person name="Podicherti R."/>
            <person name="Tsui H.-C.T."/>
            <person name="Winkler M.E."/>
        </authorList>
    </citation>
    <scope>NUCLEOTIDE SEQUENCE</scope>
</reference>
<keyword evidence="2" id="KW-0808">Transferase</keyword>